<dbReference type="RefSeq" id="WP_304374608.1">
    <property type="nucleotide sequence ID" value="NZ_JAUOZU010000001.1"/>
</dbReference>
<evidence type="ECO:0000313" key="1">
    <source>
        <dbReference type="EMBL" id="MDO6962730.1"/>
    </source>
</evidence>
<name>A0ABT8YGD4_9HYPH</name>
<dbReference type="EMBL" id="JAUOZU010000001">
    <property type="protein sequence ID" value="MDO6962730.1"/>
    <property type="molecule type" value="Genomic_DNA"/>
</dbReference>
<dbReference type="Proteomes" id="UP001174932">
    <property type="component" value="Unassembled WGS sequence"/>
</dbReference>
<evidence type="ECO:0000313" key="2">
    <source>
        <dbReference type="Proteomes" id="UP001174932"/>
    </source>
</evidence>
<keyword evidence="2" id="KW-1185">Reference proteome</keyword>
<reference evidence="1" key="1">
    <citation type="journal article" date="2015" name="Int. J. Syst. Evol. Microbiol.">
        <title>Rhizobium alvei sp. nov., isolated from a freshwater river.</title>
        <authorList>
            <person name="Sheu S.Y."/>
            <person name="Huang H.W."/>
            <person name="Young C.C."/>
            <person name="Chen W.M."/>
        </authorList>
    </citation>
    <scope>NUCLEOTIDE SEQUENCE</scope>
    <source>
        <strain evidence="1">TNR-22</strain>
    </source>
</reference>
<accession>A0ABT8YGD4</accession>
<dbReference type="InterPro" id="IPR001343">
    <property type="entry name" value="Hemolysn_Ca-bd"/>
</dbReference>
<dbReference type="Pfam" id="PF00353">
    <property type="entry name" value="HemolysinCabind"/>
    <property type="match status" value="1"/>
</dbReference>
<comment type="caution">
    <text evidence="1">The sequence shown here is derived from an EMBL/GenBank/DDBJ whole genome shotgun (WGS) entry which is preliminary data.</text>
</comment>
<dbReference type="PRINTS" id="PR00313">
    <property type="entry name" value="CABNDNGRPT"/>
</dbReference>
<sequence>MAKIIISEDRETTFKAYKANTDFVLAENVDIVVAGKDYGINATSDHENRNLDIRGNINASLSEGIAIAIGNPSGLGGGNAVIQKSANISGYYGITNYANGQTITNHGAISGMVGIATMSDRGRVINDGTISVVGYGISLGGAQRVVNDGKITGGEFGISAAGYSSERAVIVNHGEITGGEMGIMSGGETGTRLEIINTGKITGTTSAIHVFEGLTTQIVRNRGELSGGVYLGGGNDVFDGRGGTVGDQVAGGDNNDTYIIDNGLTTLYETANGGLDTVRSAVSWTLGDNFENLALIGKNDLSATGNALANKLSGNIGANKLFGMDGMDVLIGGAGNDKLTGGAQMDLFVFRQNFDKDHITDFTDGLDQIDLRTFDGIDSYDDVSGHMKQEGSNVVIRFGHGDVLFIDNEQLADIGSDDFLFG</sequence>
<dbReference type="SUPFAM" id="SSF51120">
    <property type="entry name" value="beta-Roll"/>
    <property type="match status" value="1"/>
</dbReference>
<reference evidence="1" key="2">
    <citation type="submission" date="2023-07" db="EMBL/GenBank/DDBJ databases">
        <authorList>
            <person name="Shen H."/>
        </authorList>
    </citation>
    <scope>NUCLEOTIDE SEQUENCE</scope>
    <source>
        <strain evidence="1">TNR-22</strain>
    </source>
</reference>
<proteinExistence type="predicted"/>
<dbReference type="InterPro" id="IPR011049">
    <property type="entry name" value="Serralysin-like_metalloprot_C"/>
</dbReference>
<gene>
    <name evidence="1" type="ORF">Q4481_02105</name>
</gene>
<organism evidence="1 2">
    <name type="scientific">Rhizobium alvei</name>
    <dbReference type="NCBI Taxonomy" id="1132659"/>
    <lineage>
        <taxon>Bacteria</taxon>
        <taxon>Pseudomonadati</taxon>
        <taxon>Pseudomonadota</taxon>
        <taxon>Alphaproteobacteria</taxon>
        <taxon>Hyphomicrobiales</taxon>
        <taxon>Rhizobiaceae</taxon>
        <taxon>Rhizobium/Agrobacterium group</taxon>
        <taxon>Rhizobium</taxon>
    </lineage>
</organism>
<dbReference type="InterPro" id="IPR018511">
    <property type="entry name" value="Hemolysin-typ_Ca-bd_CS"/>
</dbReference>
<protein>
    <submittedName>
        <fullName evidence="1">Calcium-binding protein</fullName>
    </submittedName>
</protein>
<dbReference type="Gene3D" id="2.150.10.10">
    <property type="entry name" value="Serralysin-like metalloprotease, C-terminal"/>
    <property type="match status" value="1"/>
</dbReference>
<dbReference type="PROSITE" id="PS00330">
    <property type="entry name" value="HEMOLYSIN_CALCIUM"/>
    <property type="match status" value="1"/>
</dbReference>